<name>A0A6S7BAI9_9BURK</name>
<gene>
    <name evidence="1" type="ORF">LMG28138_01823</name>
</gene>
<organism evidence="1 2">
    <name type="scientific">Pararobbsia alpina</name>
    <dbReference type="NCBI Taxonomy" id="621374"/>
    <lineage>
        <taxon>Bacteria</taxon>
        <taxon>Pseudomonadati</taxon>
        <taxon>Pseudomonadota</taxon>
        <taxon>Betaproteobacteria</taxon>
        <taxon>Burkholderiales</taxon>
        <taxon>Burkholderiaceae</taxon>
        <taxon>Pararobbsia</taxon>
    </lineage>
</organism>
<sequence length="59" mass="6931">MNNFPIADTDLAELSELLHRMAECNTREPVQWMARNAITKLQHFVEMHPDVMKSPEQQH</sequence>
<accession>A0A6S7BAI9</accession>
<keyword evidence="2" id="KW-1185">Reference proteome</keyword>
<protein>
    <submittedName>
        <fullName evidence="1">Uncharacterized protein</fullName>
    </submittedName>
</protein>
<dbReference type="RefSeq" id="WP_175104427.1">
    <property type="nucleotide sequence ID" value="NZ_CADIKM010000006.1"/>
</dbReference>
<dbReference type="EMBL" id="CADIKM010000006">
    <property type="protein sequence ID" value="CAB3784507.1"/>
    <property type="molecule type" value="Genomic_DNA"/>
</dbReference>
<evidence type="ECO:0000313" key="1">
    <source>
        <dbReference type="EMBL" id="CAB3784507.1"/>
    </source>
</evidence>
<dbReference type="Proteomes" id="UP000494115">
    <property type="component" value="Unassembled WGS sequence"/>
</dbReference>
<proteinExistence type="predicted"/>
<dbReference type="AlphaFoldDB" id="A0A6S7BAI9"/>
<reference evidence="1 2" key="1">
    <citation type="submission" date="2020-04" db="EMBL/GenBank/DDBJ databases">
        <authorList>
            <person name="De Canck E."/>
        </authorList>
    </citation>
    <scope>NUCLEOTIDE SEQUENCE [LARGE SCALE GENOMIC DNA]</scope>
    <source>
        <strain evidence="1 2">LMG 28138</strain>
    </source>
</reference>
<evidence type="ECO:0000313" key="2">
    <source>
        <dbReference type="Proteomes" id="UP000494115"/>
    </source>
</evidence>